<feature type="domain" description="Thymidylate kinase-like" evidence="9">
    <location>
        <begin position="12"/>
        <end position="199"/>
    </location>
</feature>
<dbReference type="PANTHER" id="PTHR10344:SF4">
    <property type="entry name" value="UMP-CMP KINASE 2, MITOCHONDRIAL"/>
    <property type="match status" value="1"/>
</dbReference>
<dbReference type="SUPFAM" id="SSF52540">
    <property type="entry name" value="P-loop containing nucleoside triphosphate hydrolases"/>
    <property type="match status" value="1"/>
</dbReference>
<name>A0A1F5HEI3_9BACT</name>
<dbReference type="EC" id="2.7.4.9" evidence="8"/>
<keyword evidence="4 8" id="KW-0547">Nucleotide-binding</keyword>
<dbReference type="PANTHER" id="PTHR10344">
    <property type="entry name" value="THYMIDYLATE KINASE"/>
    <property type="match status" value="1"/>
</dbReference>
<dbReference type="GO" id="GO:0005829">
    <property type="term" value="C:cytosol"/>
    <property type="evidence" value="ECO:0007669"/>
    <property type="project" value="TreeGrafter"/>
</dbReference>
<keyword evidence="6 8" id="KW-0067">ATP-binding</keyword>
<dbReference type="InterPro" id="IPR018094">
    <property type="entry name" value="Thymidylate_kinase"/>
</dbReference>
<dbReference type="Proteomes" id="UP000176751">
    <property type="component" value="Unassembled WGS sequence"/>
</dbReference>
<dbReference type="InterPro" id="IPR027417">
    <property type="entry name" value="P-loop_NTPase"/>
</dbReference>
<dbReference type="AlphaFoldDB" id="A0A1F5HEI3"/>
<comment type="similarity">
    <text evidence="1 8">Belongs to the thymidylate kinase family.</text>
</comment>
<proteinExistence type="inferred from homology"/>
<gene>
    <name evidence="8" type="primary">tmk</name>
    <name evidence="10" type="ORF">A2196_01470</name>
</gene>
<dbReference type="GO" id="GO:0004798">
    <property type="term" value="F:dTMP kinase activity"/>
    <property type="evidence" value="ECO:0007669"/>
    <property type="project" value="UniProtKB-UniRule"/>
</dbReference>
<feature type="binding site" evidence="8">
    <location>
        <begin position="14"/>
        <end position="21"/>
    </location>
    <ligand>
        <name>ATP</name>
        <dbReference type="ChEBI" id="CHEBI:30616"/>
    </ligand>
</feature>
<comment type="catalytic activity">
    <reaction evidence="7 8">
        <text>dTMP + ATP = dTDP + ADP</text>
        <dbReference type="Rhea" id="RHEA:13517"/>
        <dbReference type="ChEBI" id="CHEBI:30616"/>
        <dbReference type="ChEBI" id="CHEBI:58369"/>
        <dbReference type="ChEBI" id="CHEBI:63528"/>
        <dbReference type="ChEBI" id="CHEBI:456216"/>
        <dbReference type="EC" id="2.7.4.9"/>
    </reaction>
</comment>
<evidence type="ECO:0000256" key="1">
    <source>
        <dbReference type="ARBA" id="ARBA00009776"/>
    </source>
</evidence>
<evidence type="ECO:0000256" key="3">
    <source>
        <dbReference type="ARBA" id="ARBA00022727"/>
    </source>
</evidence>
<accession>A0A1F5HEI3</accession>
<dbReference type="CDD" id="cd01672">
    <property type="entry name" value="TMPK"/>
    <property type="match status" value="1"/>
</dbReference>
<evidence type="ECO:0000256" key="4">
    <source>
        <dbReference type="ARBA" id="ARBA00022741"/>
    </source>
</evidence>
<dbReference type="GO" id="GO:0006235">
    <property type="term" value="P:dTTP biosynthetic process"/>
    <property type="evidence" value="ECO:0007669"/>
    <property type="project" value="UniProtKB-UniRule"/>
</dbReference>
<sequence length="237" mass="27460">MVDKHIGKLIVFEGADGSGKTVQAKLLLNFLKNPPAGGKIPCTYISFPRYEDSLWGKMVRRYLEGDFGELKNVDPYLASMLYAGDRFSASTQVREWLELGKLVICNRYVGSNLAHMAGKMKDKGLRIKFTKWLEKLEYQENKIPKEDLVIFLHVPVEISRKLIGDRKLDIHEADLGYLERVVDVYNDLAMHRKNWVKVDCVKGGKILKPEEIHKKVLEVIEKYRIFFERSEKLPLKY</sequence>
<evidence type="ECO:0000256" key="6">
    <source>
        <dbReference type="ARBA" id="ARBA00022840"/>
    </source>
</evidence>
<reference evidence="10 11" key="1">
    <citation type="journal article" date="2016" name="Nat. Commun.">
        <title>Thousands of microbial genomes shed light on interconnected biogeochemical processes in an aquifer system.</title>
        <authorList>
            <person name="Anantharaman K."/>
            <person name="Brown C.T."/>
            <person name="Hug L.A."/>
            <person name="Sharon I."/>
            <person name="Castelle C.J."/>
            <person name="Probst A.J."/>
            <person name="Thomas B.C."/>
            <person name="Singh A."/>
            <person name="Wilkins M.J."/>
            <person name="Karaoz U."/>
            <person name="Brodie E.L."/>
            <person name="Williams K.H."/>
            <person name="Hubbard S.S."/>
            <person name="Banfield J.F."/>
        </authorList>
    </citation>
    <scope>NUCLEOTIDE SEQUENCE [LARGE SCALE GENOMIC DNA]</scope>
</reference>
<keyword evidence="2 8" id="KW-0808">Transferase</keyword>
<comment type="function">
    <text evidence="8">Phosphorylation of dTMP to form dTDP in both de novo and salvage pathways of dTTP synthesis.</text>
</comment>
<keyword evidence="3 8" id="KW-0545">Nucleotide biosynthesis</keyword>
<keyword evidence="5 8" id="KW-0418">Kinase</keyword>
<dbReference type="STRING" id="1797737.A2196_01470"/>
<comment type="caution">
    <text evidence="10">The sequence shown here is derived from an EMBL/GenBank/DDBJ whole genome shotgun (WGS) entry which is preliminary data.</text>
</comment>
<protein>
    <recommendedName>
        <fullName evidence="8">Thymidylate kinase</fullName>
        <ecNumber evidence="8">2.7.4.9</ecNumber>
    </recommendedName>
    <alternativeName>
        <fullName evidence="8">dTMP kinase</fullName>
    </alternativeName>
</protein>
<dbReference type="EMBL" id="MFCA01000013">
    <property type="protein sequence ID" value="OGE02479.1"/>
    <property type="molecule type" value="Genomic_DNA"/>
</dbReference>
<dbReference type="GO" id="GO:0005524">
    <property type="term" value="F:ATP binding"/>
    <property type="evidence" value="ECO:0007669"/>
    <property type="project" value="UniProtKB-UniRule"/>
</dbReference>
<evidence type="ECO:0000313" key="10">
    <source>
        <dbReference type="EMBL" id="OGE02479.1"/>
    </source>
</evidence>
<evidence type="ECO:0000313" key="11">
    <source>
        <dbReference type="Proteomes" id="UP000176751"/>
    </source>
</evidence>
<dbReference type="GO" id="GO:0006227">
    <property type="term" value="P:dUDP biosynthetic process"/>
    <property type="evidence" value="ECO:0007669"/>
    <property type="project" value="TreeGrafter"/>
</dbReference>
<dbReference type="Pfam" id="PF02223">
    <property type="entry name" value="Thymidylate_kin"/>
    <property type="match status" value="1"/>
</dbReference>
<dbReference type="InterPro" id="IPR039430">
    <property type="entry name" value="Thymidylate_kin-like_dom"/>
</dbReference>
<evidence type="ECO:0000256" key="5">
    <source>
        <dbReference type="ARBA" id="ARBA00022777"/>
    </source>
</evidence>
<evidence type="ECO:0000259" key="9">
    <source>
        <dbReference type="Pfam" id="PF02223"/>
    </source>
</evidence>
<dbReference type="GO" id="GO:0006233">
    <property type="term" value="P:dTDP biosynthetic process"/>
    <property type="evidence" value="ECO:0007669"/>
    <property type="project" value="InterPro"/>
</dbReference>
<dbReference type="Gene3D" id="3.40.50.300">
    <property type="entry name" value="P-loop containing nucleotide triphosphate hydrolases"/>
    <property type="match status" value="1"/>
</dbReference>
<evidence type="ECO:0000256" key="7">
    <source>
        <dbReference type="ARBA" id="ARBA00048743"/>
    </source>
</evidence>
<dbReference type="HAMAP" id="MF_00165">
    <property type="entry name" value="Thymidylate_kinase"/>
    <property type="match status" value="1"/>
</dbReference>
<evidence type="ECO:0000256" key="2">
    <source>
        <dbReference type="ARBA" id="ARBA00022679"/>
    </source>
</evidence>
<evidence type="ECO:0000256" key="8">
    <source>
        <dbReference type="HAMAP-Rule" id="MF_00165"/>
    </source>
</evidence>
<organism evidence="10 11">
    <name type="scientific">Candidatus Curtissbacteria bacterium RIFOXYA1_FULL_41_14</name>
    <dbReference type="NCBI Taxonomy" id="1797737"/>
    <lineage>
        <taxon>Bacteria</taxon>
        <taxon>Candidatus Curtissiibacteriota</taxon>
    </lineage>
</organism>